<dbReference type="GeneID" id="92081522"/>
<reference evidence="1 2" key="1">
    <citation type="submission" date="2023-01" db="EMBL/GenBank/DDBJ databases">
        <title>Analysis of 21 Apiospora genomes using comparative genomics revels a genus with tremendous synthesis potential of carbohydrate active enzymes and secondary metabolites.</title>
        <authorList>
            <person name="Sorensen T."/>
        </authorList>
    </citation>
    <scope>NUCLEOTIDE SEQUENCE [LARGE SCALE GENOMIC DNA]</scope>
    <source>
        <strain evidence="1 2">CBS 24483</strain>
    </source>
</reference>
<name>A0ABR1PZG7_9PEZI</name>
<comment type="caution">
    <text evidence="1">The sequence shown here is derived from an EMBL/GenBank/DDBJ whole genome shotgun (WGS) entry which is preliminary data.</text>
</comment>
<dbReference type="EMBL" id="JAQQWE010000008">
    <property type="protein sequence ID" value="KAK7943125.1"/>
    <property type="molecule type" value="Genomic_DNA"/>
</dbReference>
<protein>
    <submittedName>
        <fullName evidence="1">Uncharacterized protein</fullName>
    </submittedName>
</protein>
<dbReference type="RefSeq" id="XP_066695156.1">
    <property type="nucleotide sequence ID" value="XM_066848460.1"/>
</dbReference>
<organism evidence="1 2">
    <name type="scientific">Apiospora aurea</name>
    <dbReference type="NCBI Taxonomy" id="335848"/>
    <lineage>
        <taxon>Eukaryota</taxon>
        <taxon>Fungi</taxon>
        <taxon>Dikarya</taxon>
        <taxon>Ascomycota</taxon>
        <taxon>Pezizomycotina</taxon>
        <taxon>Sordariomycetes</taxon>
        <taxon>Xylariomycetidae</taxon>
        <taxon>Amphisphaeriales</taxon>
        <taxon>Apiosporaceae</taxon>
        <taxon>Apiospora</taxon>
    </lineage>
</organism>
<evidence type="ECO:0000313" key="1">
    <source>
        <dbReference type="EMBL" id="KAK7943125.1"/>
    </source>
</evidence>
<accession>A0ABR1PZG7</accession>
<keyword evidence="2" id="KW-1185">Reference proteome</keyword>
<evidence type="ECO:0000313" key="2">
    <source>
        <dbReference type="Proteomes" id="UP001391051"/>
    </source>
</evidence>
<proteinExistence type="predicted"/>
<gene>
    <name evidence="1" type="ORF">PG986_012238</name>
</gene>
<dbReference type="Proteomes" id="UP001391051">
    <property type="component" value="Unassembled WGS sequence"/>
</dbReference>
<sequence length="137" mass="15121">MASNTMTDFINDRVWDYVPENGKQHSSLVWLEGESIVLMRDTGNVAPSMYTDWCHPTVVGRDFWTEEPLTQLLEQSFGYPVSLNTSASEDSLDIPETLHFTDVSELDMATAAAAASVLMPTTPYIPNMPYGHASSSA</sequence>